<name>A0ABY4ER12_9BACI</name>
<dbReference type="Proteomes" id="UP000831787">
    <property type="component" value="Chromosome"/>
</dbReference>
<evidence type="ECO:0000313" key="1">
    <source>
        <dbReference type="EMBL" id="UOQ46094.1"/>
    </source>
</evidence>
<dbReference type="SUPFAM" id="SSF53335">
    <property type="entry name" value="S-adenosyl-L-methionine-dependent methyltransferases"/>
    <property type="match status" value="1"/>
</dbReference>
<accession>A0ABY4ER12</accession>
<dbReference type="RefSeq" id="WP_244713114.1">
    <property type="nucleotide sequence ID" value="NZ_CP095073.1"/>
</dbReference>
<keyword evidence="1" id="KW-0808">Transferase</keyword>
<protein>
    <submittedName>
        <fullName evidence="1">Methyltransferase domain-containing protein</fullName>
    </submittedName>
</protein>
<dbReference type="EMBL" id="CP095073">
    <property type="protein sequence ID" value="UOQ46094.1"/>
    <property type="molecule type" value="Genomic_DNA"/>
</dbReference>
<proteinExistence type="predicted"/>
<dbReference type="CDD" id="cd02440">
    <property type="entry name" value="AdoMet_MTases"/>
    <property type="match status" value="1"/>
</dbReference>
<dbReference type="GO" id="GO:0032259">
    <property type="term" value="P:methylation"/>
    <property type="evidence" value="ECO:0007669"/>
    <property type="project" value="UniProtKB-KW"/>
</dbReference>
<keyword evidence="1" id="KW-0489">Methyltransferase</keyword>
<keyword evidence="2" id="KW-1185">Reference proteome</keyword>
<gene>
    <name evidence="1" type="ORF">MUN89_09340</name>
</gene>
<dbReference type="Pfam" id="PF06962">
    <property type="entry name" value="rRNA_methylase"/>
    <property type="match status" value="1"/>
</dbReference>
<evidence type="ECO:0000313" key="2">
    <source>
        <dbReference type="Proteomes" id="UP000831787"/>
    </source>
</evidence>
<dbReference type="GO" id="GO:0008168">
    <property type="term" value="F:methyltransferase activity"/>
    <property type="evidence" value="ECO:0007669"/>
    <property type="project" value="UniProtKB-KW"/>
</dbReference>
<dbReference type="PANTHER" id="PTHR35276">
    <property type="entry name" value="S-ADENOSYL-L-METHIONINE-DEPENDENT METHYLTRANSFERASES SUPERFAMILY PROTEIN"/>
    <property type="match status" value="1"/>
</dbReference>
<dbReference type="InterPro" id="IPR010719">
    <property type="entry name" value="MnmM_MeTrfase"/>
</dbReference>
<reference evidence="1 2" key="1">
    <citation type="submission" date="2022-04" db="EMBL/GenBank/DDBJ databases">
        <title>Halobacillus sp. isolated from saltern.</title>
        <authorList>
            <person name="Won M."/>
            <person name="Lee C.-M."/>
            <person name="Woen H.-Y."/>
            <person name="Kwon S.-W."/>
        </authorList>
    </citation>
    <scope>NUCLEOTIDE SEQUENCE [LARGE SCALE GENOMIC DNA]</scope>
    <source>
        <strain evidence="1 2">SSBR10-3</strain>
    </source>
</reference>
<dbReference type="PANTHER" id="PTHR35276:SF1">
    <property type="entry name" value="TRNA (MNM(5)S(2)U34)-METHYLTRANSFERASE, CHLOROPLASTIC"/>
    <property type="match status" value="1"/>
</dbReference>
<dbReference type="Gene3D" id="3.40.50.150">
    <property type="entry name" value="Vaccinia Virus protein VP39"/>
    <property type="match status" value="1"/>
</dbReference>
<organism evidence="1 2">
    <name type="scientific">Halobacillus salinarum</name>
    <dbReference type="NCBI Taxonomy" id="2932257"/>
    <lineage>
        <taxon>Bacteria</taxon>
        <taxon>Bacillati</taxon>
        <taxon>Bacillota</taxon>
        <taxon>Bacilli</taxon>
        <taxon>Bacillales</taxon>
        <taxon>Bacillaceae</taxon>
        <taxon>Halobacillus</taxon>
    </lineage>
</organism>
<dbReference type="InterPro" id="IPR029063">
    <property type="entry name" value="SAM-dependent_MTases_sf"/>
</dbReference>
<sequence length="192" mass="21155">MTLLRILEYAHDLLKNTISKGDIVIDGTCGNGHDTAFLAQLVGSEGFVYGFDLQSQAITNTSSRVAQHGMDNRVELFHTSHSNLNKLIAEEHKGKIQGAIYNLGYLPGSDKTVITTPEETVSSLQQLIELLNHGGMAVVVVYHGHPGGEEEKHAVVSFAESLNQTHYEVLKYQFINQQNSPPFILAIEKKPE</sequence>